<sequence>MRYLAILLIAHGLCSEVYSTLSSNESLSNPNIKISDDDILLWTRVFMKLSSIKNDTEYLNRNIFELNQRFNELNKRQANLETGLSKLRQSHDVNVAETNIRLRNLENLFSSEQQNVISSQWTTIMRRQDGTIHFNRKWEEYKNGFGNPNGDFFIGLETLHALTNDNRSQELLIVLTDFDGQTRYARYSSFRIGREDEQYAITELGMYSGDAGDAMVYHRGKKFSTLDRDNNSGNLRNCPHTFMGGWWFHDPCYSGHLHGPYRQKAEAKTWGLSWGPWRGWDYSVKYAAMMIRNKM</sequence>
<accession>A0A1I8PLT2</accession>
<dbReference type="PANTHER" id="PTHR19143:SF327">
    <property type="entry name" value="FI21813P1-RELATED"/>
    <property type="match status" value="1"/>
</dbReference>
<feature type="chain" id="PRO_5014271788" description="Fibrinogen C-terminal domain-containing protein" evidence="1">
    <location>
        <begin position="20"/>
        <end position="295"/>
    </location>
</feature>
<proteinExistence type="predicted"/>
<dbReference type="InterPro" id="IPR014716">
    <property type="entry name" value="Fibrinogen_a/b/g_C_1"/>
</dbReference>
<organism evidence="3 4">
    <name type="scientific">Stomoxys calcitrans</name>
    <name type="common">Stable fly</name>
    <name type="synonym">Conops calcitrans</name>
    <dbReference type="NCBI Taxonomy" id="35570"/>
    <lineage>
        <taxon>Eukaryota</taxon>
        <taxon>Metazoa</taxon>
        <taxon>Ecdysozoa</taxon>
        <taxon>Arthropoda</taxon>
        <taxon>Hexapoda</taxon>
        <taxon>Insecta</taxon>
        <taxon>Pterygota</taxon>
        <taxon>Neoptera</taxon>
        <taxon>Endopterygota</taxon>
        <taxon>Diptera</taxon>
        <taxon>Brachycera</taxon>
        <taxon>Muscomorpha</taxon>
        <taxon>Muscoidea</taxon>
        <taxon>Muscidae</taxon>
        <taxon>Stomoxys</taxon>
    </lineage>
</organism>
<gene>
    <name evidence="3" type="primary">106089921</name>
</gene>
<evidence type="ECO:0000313" key="3">
    <source>
        <dbReference type="EnsemblMetazoa" id="SCAU009264-PC"/>
    </source>
</evidence>
<dbReference type="OrthoDB" id="6145874at2759"/>
<dbReference type="Proteomes" id="UP000095300">
    <property type="component" value="Unassembled WGS sequence"/>
</dbReference>
<reference evidence="3" key="2">
    <citation type="submission" date="2020-05" db="UniProtKB">
        <authorList>
            <consortium name="EnsemblMetazoa"/>
        </authorList>
    </citation>
    <scope>IDENTIFICATION</scope>
    <source>
        <strain evidence="3">USDA</strain>
    </source>
</reference>
<dbReference type="Pfam" id="PF00147">
    <property type="entry name" value="Fibrinogen_C"/>
    <property type="match status" value="1"/>
</dbReference>
<dbReference type="SMART" id="SM00186">
    <property type="entry name" value="FBG"/>
    <property type="match status" value="1"/>
</dbReference>
<dbReference type="STRING" id="35570.A0A1I8PLT2"/>
<dbReference type="EnsemblMetazoa" id="SCAU009264-RB">
    <property type="protein sequence ID" value="SCAU009264-PB"/>
    <property type="gene ID" value="SCAU009264"/>
</dbReference>
<dbReference type="GO" id="GO:0005615">
    <property type="term" value="C:extracellular space"/>
    <property type="evidence" value="ECO:0007669"/>
    <property type="project" value="TreeGrafter"/>
</dbReference>
<feature type="domain" description="Fibrinogen C-terminal" evidence="2">
    <location>
        <begin position="121"/>
        <end position="295"/>
    </location>
</feature>
<evidence type="ECO:0000313" key="4">
    <source>
        <dbReference type="Proteomes" id="UP000095300"/>
    </source>
</evidence>
<dbReference type="PANTHER" id="PTHR19143">
    <property type="entry name" value="FIBRINOGEN/TENASCIN/ANGIOPOEITIN"/>
    <property type="match status" value="1"/>
</dbReference>
<dbReference type="AlphaFoldDB" id="A0A1I8PLT2"/>
<dbReference type="InterPro" id="IPR050373">
    <property type="entry name" value="Fibrinogen_C-term_domain"/>
</dbReference>
<dbReference type="VEuPathDB" id="VectorBase:SCAU009264"/>
<keyword evidence="4" id="KW-1185">Reference proteome</keyword>
<reference evidence="4" key="1">
    <citation type="submission" date="2015-05" db="EMBL/GenBank/DDBJ databases">
        <authorList>
            <person name="Wilson R.K."/>
            <person name="Warren W.C."/>
            <person name="Olafson P."/>
        </authorList>
    </citation>
    <scope>NUCLEOTIDE SEQUENCE [LARGE SCALE GENOMIC DNA]</scope>
    <source>
        <strain evidence="4">USDA</strain>
    </source>
</reference>
<protein>
    <recommendedName>
        <fullName evidence="2">Fibrinogen C-terminal domain-containing protein</fullName>
    </recommendedName>
</protein>
<evidence type="ECO:0000256" key="1">
    <source>
        <dbReference type="SAM" id="SignalP"/>
    </source>
</evidence>
<evidence type="ECO:0000259" key="2">
    <source>
        <dbReference type="PROSITE" id="PS51406"/>
    </source>
</evidence>
<dbReference type="PROSITE" id="PS51406">
    <property type="entry name" value="FIBRINOGEN_C_2"/>
    <property type="match status" value="1"/>
</dbReference>
<dbReference type="InterPro" id="IPR002181">
    <property type="entry name" value="Fibrinogen_a/b/g_C_dom"/>
</dbReference>
<feature type="signal peptide" evidence="1">
    <location>
        <begin position="1"/>
        <end position="19"/>
    </location>
</feature>
<keyword evidence="1" id="KW-0732">Signal</keyword>
<dbReference type="EnsemblMetazoa" id="SCAU009264-RA">
    <property type="protein sequence ID" value="SCAU009264-PA"/>
    <property type="gene ID" value="SCAU009264"/>
</dbReference>
<dbReference type="SUPFAM" id="SSF56496">
    <property type="entry name" value="Fibrinogen C-terminal domain-like"/>
    <property type="match status" value="1"/>
</dbReference>
<dbReference type="Gene3D" id="3.90.215.10">
    <property type="entry name" value="Gamma Fibrinogen, chain A, domain 1"/>
    <property type="match status" value="1"/>
</dbReference>
<name>A0A1I8PLT2_STOCA</name>
<dbReference type="CDD" id="cd00087">
    <property type="entry name" value="FReD"/>
    <property type="match status" value="1"/>
</dbReference>
<dbReference type="InterPro" id="IPR036056">
    <property type="entry name" value="Fibrinogen-like_C"/>
</dbReference>
<dbReference type="EnsemblMetazoa" id="SCAU009264-RC">
    <property type="protein sequence ID" value="SCAU009264-PC"/>
    <property type="gene ID" value="SCAU009264"/>
</dbReference>